<proteinExistence type="predicted"/>
<evidence type="ECO:0000313" key="2">
    <source>
        <dbReference type="EMBL" id="MBH0114792.1"/>
    </source>
</evidence>
<comment type="caution">
    <text evidence="2">The sequence shown here is derived from an EMBL/GenBank/DDBJ whole genome shotgun (WGS) entry which is preliminary data.</text>
</comment>
<accession>A0A931HEQ7</accession>
<dbReference type="RefSeq" id="WP_197166626.1">
    <property type="nucleotide sequence ID" value="NZ_JADZGI010000004.1"/>
</dbReference>
<dbReference type="AlphaFoldDB" id="A0A931HEQ7"/>
<dbReference type="InterPro" id="IPR003787">
    <property type="entry name" value="Sulphur_relay_DsrE/F-like"/>
</dbReference>
<gene>
    <name evidence="2" type="ORF">I5E68_17730</name>
</gene>
<feature type="signal peptide" evidence="1">
    <location>
        <begin position="1"/>
        <end position="21"/>
    </location>
</feature>
<dbReference type="Gene3D" id="3.40.1260.10">
    <property type="entry name" value="DsrEFH-like"/>
    <property type="match status" value="1"/>
</dbReference>
<dbReference type="Proteomes" id="UP000617634">
    <property type="component" value="Unassembled WGS sequence"/>
</dbReference>
<protein>
    <submittedName>
        <fullName evidence="2">DsrE family protein</fullName>
    </submittedName>
</protein>
<dbReference type="Pfam" id="PF02635">
    <property type="entry name" value="DsrE"/>
    <property type="match status" value="1"/>
</dbReference>
<dbReference type="PANTHER" id="PTHR37691">
    <property type="entry name" value="BLR3518 PROTEIN"/>
    <property type="match status" value="1"/>
</dbReference>
<dbReference type="PANTHER" id="PTHR37691:SF1">
    <property type="entry name" value="BLR3518 PROTEIN"/>
    <property type="match status" value="1"/>
</dbReference>
<reference evidence="2" key="1">
    <citation type="submission" date="2020-11" db="EMBL/GenBank/DDBJ databases">
        <title>Novosphingobium aureum sp. nov., a marine bacterium isolated from sediment of a salt flat.</title>
        <authorList>
            <person name="Yoo Y."/>
            <person name="Kim J.-J."/>
        </authorList>
    </citation>
    <scope>NUCLEOTIDE SEQUENCE</scope>
    <source>
        <strain evidence="2">YJ-S2-02</strain>
    </source>
</reference>
<dbReference type="EMBL" id="JADZGI010000004">
    <property type="protein sequence ID" value="MBH0114792.1"/>
    <property type="molecule type" value="Genomic_DNA"/>
</dbReference>
<dbReference type="SUPFAM" id="SSF75169">
    <property type="entry name" value="DsrEFH-like"/>
    <property type="match status" value="1"/>
</dbReference>
<sequence>MIARFVTAALALGLVSGAPLAAQDMSGFSKGPVFTEYGAVARVESDLPVGPETHFKVVYNVHEGAKPGEVLRAFDTAARFINMNVAAGVPEKNIAVALVVHGKAGWDLTSDAAYAAHFDGKAQANASGKLVGQLLAHGVKIYICGQSAKAMGIDRSDLIPGVQVALSAMDAFALLQQQGYVLLP</sequence>
<keyword evidence="3" id="KW-1185">Reference proteome</keyword>
<dbReference type="InterPro" id="IPR027396">
    <property type="entry name" value="DsrEFH-like"/>
</dbReference>
<evidence type="ECO:0000256" key="1">
    <source>
        <dbReference type="SAM" id="SignalP"/>
    </source>
</evidence>
<evidence type="ECO:0000313" key="3">
    <source>
        <dbReference type="Proteomes" id="UP000617634"/>
    </source>
</evidence>
<organism evidence="2 3">
    <name type="scientific">Novosphingobium aureum</name>
    <dbReference type="NCBI Taxonomy" id="2792964"/>
    <lineage>
        <taxon>Bacteria</taxon>
        <taxon>Pseudomonadati</taxon>
        <taxon>Pseudomonadota</taxon>
        <taxon>Alphaproteobacteria</taxon>
        <taxon>Sphingomonadales</taxon>
        <taxon>Sphingomonadaceae</taxon>
        <taxon>Novosphingobium</taxon>
    </lineage>
</organism>
<name>A0A931HEQ7_9SPHN</name>
<keyword evidence="1" id="KW-0732">Signal</keyword>
<feature type="chain" id="PRO_5037909641" evidence="1">
    <location>
        <begin position="22"/>
        <end position="184"/>
    </location>
</feature>